<dbReference type="AlphaFoldDB" id="A0A8S3ITC0"/>
<proteinExistence type="predicted"/>
<accession>A0A8S3ITC0</accession>
<sequence>SNQTTDGSKVSQRRKRKTAGQQDAAPVRKRRRTKDVNEIDEGTSASSAKTTATKRTEVSKAKLFKVQSNRFLKENQNVTEHEVDPFFESNTPAPFISSTVQSKLAIRAVLLNDAELLKSLIDDINRVYSVHIRRDFAGSPSAIHYAIKNNNIQLLEMLVADMVEPKTNRCVNFEVPGIWQAAEKYIILNE</sequence>
<feature type="region of interest" description="Disordered" evidence="1">
    <location>
        <begin position="1"/>
        <end position="54"/>
    </location>
</feature>
<organism evidence="2 3">
    <name type="scientific">Rotaria magnacalcarata</name>
    <dbReference type="NCBI Taxonomy" id="392030"/>
    <lineage>
        <taxon>Eukaryota</taxon>
        <taxon>Metazoa</taxon>
        <taxon>Spiralia</taxon>
        <taxon>Gnathifera</taxon>
        <taxon>Rotifera</taxon>
        <taxon>Eurotatoria</taxon>
        <taxon>Bdelloidea</taxon>
        <taxon>Philodinida</taxon>
        <taxon>Philodinidae</taxon>
        <taxon>Rotaria</taxon>
    </lineage>
</organism>
<name>A0A8S3ITC0_9BILA</name>
<gene>
    <name evidence="2" type="ORF">SMN809_LOCUS76673</name>
</gene>
<protein>
    <submittedName>
        <fullName evidence="2">Uncharacterized protein</fullName>
    </submittedName>
</protein>
<evidence type="ECO:0000256" key="1">
    <source>
        <dbReference type="SAM" id="MobiDB-lite"/>
    </source>
</evidence>
<evidence type="ECO:0000313" key="3">
    <source>
        <dbReference type="Proteomes" id="UP000676336"/>
    </source>
</evidence>
<feature type="compositionally biased region" description="Polar residues" evidence="1">
    <location>
        <begin position="1"/>
        <end position="10"/>
    </location>
</feature>
<evidence type="ECO:0000313" key="2">
    <source>
        <dbReference type="EMBL" id="CAF5205094.1"/>
    </source>
</evidence>
<reference evidence="2" key="1">
    <citation type="submission" date="2021-02" db="EMBL/GenBank/DDBJ databases">
        <authorList>
            <person name="Nowell W R."/>
        </authorList>
    </citation>
    <scope>NUCLEOTIDE SEQUENCE</scope>
</reference>
<comment type="caution">
    <text evidence="2">The sequence shown here is derived from an EMBL/GenBank/DDBJ whole genome shotgun (WGS) entry which is preliminary data.</text>
</comment>
<feature type="non-terminal residue" evidence="2">
    <location>
        <position position="1"/>
    </location>
</feature>
<dbReference type="EMBL" id="CAJOBI010335420">
    <property type="protein sequence ID" value="CAF5205094.1"/>
    <property type="molecule type" value="Genomic_DNA"/>
</dbReference>
<dbReference type="Proteomes" id="UP000676336">
    <property type="component" value="Unassembled WGS sequence"/>
</dbReference>
<feature type="compositionally biased region" description="Low complexity" evidence="1">
    <location>
        <begin position="43"/>
        <end position="53"/>
    </location>
</feature>